<comment type="caution">
    <text evidence="13">The sequence shown here is derived from an EMBL/GenBank/DDBJ whole genome shotgun (WGS) entry which is preliminary data.</text>
</comment>
<dbReference type="InParanoid" id="A0A409WAZ7"/>
<feature type="coiled-coil region" evidence="9">
    <location>
        <begin position="43"/>
        <end position="99"/>
    </location>
</feature>
<comment type="subcellular location">
    <subcellularLocation>
        <location evidence="1">Membrane</location>
        <topology evidence="1">Single-pass type IV membrane protein</topology>
    </subcellularLocation>
</comment>
<evidence type="ECO:0000256" key="2">
    <source>
        <dbReference type="ARBA" id="ARBA00006108"/>
    </source>
</evidence>
<evidence type="ECO:0000256" key="6">
    <source>
        <dbReference type="ARBA" id="ARBA00022989"/>
    </source>
</evidence>
<dbReference type="Gene3D" id="1.20.58.400">
    <property type="entry name" value="t-snare proteins"/>
    <property type="match status" value="1"/>
</dbReference>
<evidence type="ECO:0000256" key="5">
    <source>
        <dbReference type="ARBA" id="ARBA00022927"/>
    </source>
</evidence>
<dbReference type="Proteomes" id="UP000284706">
    <property type="component" value="Unassembled WGS sequence"/>
</dbReference>
<keyword evidence="7 9" id="KW-0175">Coiled coil</keyword>
<evidence type="ECO:0000313" key="13">
    <source>
        <dbReference type="EMBL" id="PPQ75686.1"/>
    </source>
</evidence>
<dbReference type="InterPro" id="IPR007705">
    <property type="entry name" value="Vesicle_trsprt_v-SNARE_N"/>
</dbReference>
<dbReference type="SUPFAM" id="SSF58038">
    <property type="entry name" value="SNARE fusion complex"/>
    <property type="match status" value="1"/>
</dbReference>
<dbReference type="PANTHER" id="PTHR21230">
    <property type="entry name" value="VESICLE TRANSPORT V-SNARE PROTEIN VTI1-RELATED"/>
    <property type="match status" value="1"/>
</dbReference>
<evidence type="ECO:0000256" key="1">
    <source>
        <dbReference type="ARBA" id="ARBA00004211"/>
    </source>
</evidence>
<dbReference type="GO" id="GO:0031902">
    <property type="term" value="C:late endosome membrane"/>
    <property type="evidence" value="ECO:0007669"/>
    <property type="project" value="TreeGrafter"/>
</dbReference>
<dbReference type="STRING" id="231916.A0A409WAZ7"/>
<dbReference type="InterPro" id="IPR038407">
    <property type="entry name" value="v-SNARE_N_sf"/>
</dbReference>
<dbReference type="PANTHER" id="PTHR21230:SF26">
    <property type="entry name" value="VESICLE TRANSPORT THROUGH INTERACTION WITH T-SNARES HOMOLOG 1A"/>
    <property type="match status" value="1"/>
</dbReference>
<sequence length="227" mass="25604">MDQTPTALFDSYEQDFRHIINSISDKLEGSGKNLLGEQRKAALRKVEIELDEADDIVSQLEVEIQGIPQSVKAPYLARLKQAKADLTKYKKLSKDLHSQAARSDLLGPYRSGITSSDDPYGEQSDRTRLLKGTEVLNDGSRRIAESTNLALQTEEEGADILRTLRGQREQIENSRNMLQTADTHIERASGTIKKMIRQASKQRWLLSAIGVFFVVLVLTILYFKLVR</sequence>
<gene>
    <name evidence="13" type="ORF">CVT26_001520</name>
</gene>
<keyword evidence="3" id="KW-0813">Transport</keyword>
<dbReference type="FunCoup" id="A0A409WAZ7">
    <property type="interactions" value="425"/>
</dbReference>
<accession>A0A409WAZ7</accession>
<dbReference type="Pfam" id="PF12352">
    <property type="entry name" value="V-SNARE_C"/>
    <property type="match status" value="1"/>
</dbReference>
<dbReference type="GO" id="GO:0005829">
    <property type="term" value="C:cytosol"/>
    <property type="evidence" value="ECO:0007669"/>
    <property type="project" value="GOC"/>
</dbReference>
<keyword evidence="14" id="KW-1185">Reference proteome</keyword>
<evidence type="ECO:0000313" key="14">
    <source>
        <dbReference type="Proteomes" id="UP000284706"/>
    </source>
</evidence>
<keyword evidence="8 11" id="KW-0472">Membrane</keyword>
<dbReference type="GO" id="GO:0006896">
    <property type="term" value="P:Golgi to vacuole transport"/>
    <property type="evidence" value="ECO:0007669"/>
    <property type="project" value="TreeGrafter"/>
</dbReference>
<dbReference type="Gene3D" id="1.20.5.110">
    <property type="match status" value="1"/>
</dbReference>
<dbReference type="EMBL" id="NHYE01005236">
    <property type="protein sequence ID" value="PPQ75686.1"/>
    <property type="molecule type" value="Genomic_DNA"/>
</dbReference>
<dbReference type="GO" id="GO:0042147">
    <property type="term" value="P:retrograde transport, endosome to Golgi"/>
    <property type="evidence" value="ECO:0007669"/>
    <property type="project" value="TreeGrafter"/>
</dbReference>
<proteinExistence type="inferred from homology"/>
<dbReference type="AlphaFoldDB" id="A0A409WAZ7"/>
<dbReference type="Pfam" id="PF05008">
    <property type="entry name" value="V-SNARE"/>
    <property type="match status" value="1"/>
</dbReference>
<dbReference type="GO" id="GO:0006886">
    <property type="term" value="P:intracellular protein transport"/>
    <property type="evidence" value="ECO:0007669"/>
    <property type="project" value="InterPro"/>
</dbReference>
<evidence type="ECO:0000256" key="10">
    <source>
        <dbReference type="SAM" id="MobiDB-lite"/>
    </source>
</evidence>
<dbReference type="GO" id="GO:0016236">
    <property type="term" value="P:macroautophagy"/>
    <property type="evidence" value="ECO:0007669"/>
    <property type="project" value="TreeGrafter"/>
</dbReference>
<dbReference type="SUPFAM" id="SSF47661">
    <property type="entry name" value="t-snare proteins"/>
    <property type="match status" value="1"/>
</dbReference>
<dbReference type="GO" id="GO:0006891">
    <property type="term" value="P:intra-Golgi vesicle-mediated transport"/>
    <property type="evidence" value="ECO:0007669"/>
    <property type="project" value="TreeGrafter"/>
</dbReference>
<protein>
    <recommendedName>
        <fullName evidence="12">Vesicle transport v-SNARE N-terminal domain-containing protein</fullName>
    </recommendedName>
</protein>
<feature type="region of interest" description="Disordered" evidence="10">
    <location>
        <begin position="107"/>
        <end position="127"/>
    </location>
</feature>
<dbReference type="GO" id="GO:0031201">
    <property type="term" value="C:SNARE complex"/>
    <property type="evidence" value="ECO:0007669"/>
    <property type="project" value="TreeGrafter"/>
</dbReference>
<dbReference type="GO" id="GO:0000149">
    <property type="term" value="F:SNARE binding"/>
    <property type="evidence" value="ECO:0007669"/>
    <property type="project" value="TreeGrafter"/>
</dbReference>
<evidence type="ECO:0000259" key="12">
    <source>
        <dbReference type="Pfam" id="PF05008"/>
    </source>
</evidence>
<feature type="transmembrane region" description="Helical" evidence="11">
    <location>
        <begin position="204"/>
        <end position="223"/>
    </location>
</feature>
<dbReference type="GO" id="GO:0005794">
    <property type="term" value="C:Golgi apparatus"/>
    <property type="evidence" value="ECO:0007669"/>
    <property type="project" value="TreeGrafter"/>
</dbReference>
<evidence type="ECO:0000256" key="7">
    <source>
        <dbReference type="ARBA" id="ARBA00023054"/>
    </source>
</evidence>
<evidence type="ECO:0000256" key="11">
    <source>
        <dbReference type="SAM" id="Phobius"/>
    </source>
</evidence>
<dbReference type="FunFam" id="1.20.5.110:FF:000002">
    <property type="entry name" value="Vesicle transport through interaction with t-SNAREsB"/>
    <property type="match status" value="1"/>
</dbReference>
<dbReference type="OrthoDB" id="430637at2759"/>
<keyword evidence="4 11" id="KW-0812">Transmembrane</keyword>
<feature type="domain" description="Vesicle transport v-SNARE N-terminal" evidence="12">
    <location>
        <begin position="7"/>
        <end position="94"/>
    </location>
</feature>
<evidence type="ECO:0000256" key="9">
    <source>
        <dbReference type="SAM" id="Coils"/>
    </source>
</evidence>
<dbReference type="GO" id="GO:0005484">
    <property type="term" value="F:SNAP receptor activity"/>
    <property type="evidence" value="ECO:0007669"/>
    <property type="project" value="TreeGrafter"/>
</dbReference>
<evidence type="ECO:0000256" key="8">
    <source>
        <dbReference type="ARBA" id="ARBA00023136"/>
    </source>
</evidence>
<dbReference type="GO" id="GO:0048280">
    <property type="term" value="P:vesicle fusion with Golgi apparatus"/>
    <property type="evidence" value="ECO:0007669"/>
    <property type="project" value="TreeGrafter"/>
</dbReference>
<dbReference type="GO" id="GO:0012507">
    <property type="term" value="C:ER to Golgi transport vesicle membrane"/>
    <property type="evidence" value="ECO:0007669"/>
    <property type="project" value="TreeGrafter"/>
</dbReference>
<name>A0A409WAZ7_9AGAR</name>
<evidence type="ECO:0000256" key="4">
    <source>
        <dbReference type="ARBA" id="ARBA00022692"/>
    </source>
</evidence>
<dbReference type="InterPro" id="IPR010989">
    <property type="entry name" value="SNARE"/>
</dbReference>
<evidence type="ECO:0000256" key="3">
    <source>
        <dbReference type="ARBA" id="ARBA00022448"/>
    </source>
</evidence>
<reference evidence="13 14" key="1">
    <citation type="journal article" date="2018" name="Evol. Lett.">
        <title>Horizontal gene cluster transfer increased hallucinogenic mushroom diversity.</title>
        <authorList>
            <person name="Reynolds H.T."/>
            <person name="Vijayakumar V."/>
            <person name="Gluck-Thaler E."/>
            <person name="Korotkin H.B."/>
            <person name="Matheny P.B."/>
            <person name="Slot J.C."/>
        </authorList>
    </citation>
    <scope>NUCLEOTIDE SEQUENCE [LARGE SCALE GENOMIC DNA]</scope>
    <source>
        <strain evidence="13 14">SRW20</strain>
    </source>
</reference>
<keyword evidence="5" id="KW-0653">Protein transport</keyword>
<dbReference type="CDD" id="cd15862">
    <property type="entry name" value="SNARE_Vti1"/>
    <property type="match status" value="1"/>
</dbReference>
<comment type="similarity">
    <text evidence="2">Belongs to the VTI1 family.</text>
</comment>
<keyword evidence="6 11" id="KW-1133">Transmembrane helix</keyword>
<organism evidence="13 14">
    <name type="scientific">Gymnopilus dilepis</name>
    <dbReference type="NCBI Taxonomy" id="231916"/>
    <lineage>
        <taxon>Eukaryota</taxon>
        <taxon>Fungi</taxon>
        <taxon>Dikarya</taxon>
        <taxon>Basidiomycota</taxon>
        <taxon>Agaricomycotina</taxon>
        <taxon>Agaricomycetes</taxon>
        <taxon>Agaricomycetidae</taxon>
        <taxon>Agaricales</taxon>
        <taxon>Agaricineae</taxon>
        <taxon>Hymenogastraceae</taxon>
        <taxon>Gymnopilus</taxon>
    </lineage>
</organism>
<dbReference type="GO" id="GO:0005789">
    <property type="term" value="C:endoplasmic reticulum membrane"/>
    <property type="evidence" value="ECO:0007669"/>
    <property type="project" value="TreeGrafter"/>
</dbReference>